<evidence type="ECO:0000256" key="1">
    <source>
        <dbReference type="ARBA" id="ARBA00010944"/>
    </source>
</evidence>
<sequence length="294" mass="33231">MKILIIGAKGNLGGQLQIVFQDQEVFAWDRDDIDITDKEQIDIKIDKLKPDIIINAAAYNAVDKCEIDNAEFKLAKMLNGTAVGYLADAAIRNKSLFIHFSTDHVFSGHNPARQLEAKLNGGFAEDDETATLNRYSESKLLGEKEILKRETKGLEYYIVRLSLLFGPKGESPESKPSFFDLMLALSNKQEELTVVYDEVSCFTYSPDLAQTVKKIVFDKMPFGIYHITNSGQASWYDGAREYFNLLNSDVRIKPVSGAIFHRPAKRPSFSALKNTKLEPLRDYKDALKDYLKLK</sequence>
<dbReference type="InterPro" id="IPR036291">
    <property type="entry name" value="NAD(P)-bd_dom_sf"/>
</dbReference>
<comment type="pathway">
    <text evidence="2">Carbohydrate biosynthesis; dTDP-L-rhamnose biosynthesis.</text>
</comment>
<keyword evidence="2" id="KW-0560">Oxidoreductase</keyword>
<keyword evidence="2" id="KW-0521">NADP</keyword>
<dbReference type="PANTHER" id="PTHR10491:SF4">
    <property type="entry name" value="METHIONINE ADENOSYLTRANSFERASE 2 SUBUNIT BETA"/>
    <property type="match status" value="1"/>
</dbReference>
<comment type="caution">
    <text evidence="4">The sequence shown here is derived from an EMBL/GenBank/DDBJ whole genome shotgun (WGS) entry which is preliminary data.</text>
</comment>
<gene>
    <name evidence="4" type="ORF">US91_C0002G0103</name>
</gene>
<organism evidence="4 5">
    <name type="scientific">Candidatus Falkowbacteria bacterium GW2011_GWE1_38_31</name>
    <dbReference type="NCBI Taxonomy" id="1618638"/>
    <lineage>
        <taxon>Bacteria</taxon>
        <taxon>Candidatus Falkowiibacteriota</taxon>
    </lineage>
</organism>
<dbReference type="SUPFAM" id="SSF51735">
    <property type="entry name" value="NAD(P)-binding Rossmann-fold domains"/>
    <property type="match status" value="1"/>
</dbReference>
<dbReference type="EMBL" id="LBUU01000002">
    <property type="protein sequence ID" value="KKQ71024.1"/>
    <property type="molecule type" value="Genomic_DNA"/>
</dbReference>
<protein>
    <recommendedName>
        <fullName evidence="2">dTDP-4-dehydrorhamnose reductase</fullName>
        <ecNumber evidence="2">1.1.1.133</ecNumber>
    </recommendedName>
</protein>
<evidence type="ECO:0000313" key="5">
    <source>
        <dbReference type="Proteomes" id="UP000034022"/>
    </source>
</evidence>
<evidence type="ECO:0000259" key="3">
    <source>
        <dbReference type="Pfam" id="PF04321"/>
    </source>
</evidence>
<comment type="similarity">
    <text evidence="1 2">Belongs to the dTDP-4-dehydrorhamnose reductase family.</text>
</comment>
<dbReference type="InterPro" id="IPR005913">
    <property type="entry name" value="dTDP_dehydrorham_reduct"/>
</dbReference>
<dbReference type="AlphaFoldDB" id="A0A0G0MB79"/>
<dbReference type="InterPro" id="IPR029903">
    <property type="entry name" value="RmlD-like-bd"/>
</dbReference>
<dbReference type="Proteomes" id="UP000034022">
    <property type="component" value="Unassembled WGS sequence"/>
</dbReference>
<evidence type="ECO:0000313" key="4">
    <source>
        <dbReference type="EMBL" id="KKQ71024.1"/>
    </source>
</evidence>
<dbReference type="Gene3D" id="3.40.50.720">
    <property type="entry name" value="NAD(P)-binding Rossmann-like Domain"/>
    <property type="match status" value="1"/>
</dbReference>
<dbReference type="EC" id="1.1.1.133" evidence="2"/>
<comment type="function">
    <text evidence="2">Catalyzes the reduction of dTDP-6-deoxy-L-lyxo-4-hexulose to yield dTDP-L-rhamnose.</text>
</comment>
<proteinExistence type="inferred from homology"/>
<dbReference type="UniPathway" id="UPA00124"/>
<dbReference type="GO" id="GO:0019305">
    <property type="term" value="P:dTDP-rhamnose biosynthetic process"/>
    <property type="evidence" value="ECO:0007669"/>
    <property type="project" value="UniProtKB-UniPathway"/>
</dbReference>
<dbReference type="Gene3D" id="3.90.25.10">
    <property type="entry name" value="UDP-galactose 4-epimerase, domain 1"/>
    <property type="match status" value="1"/>
</dbReference>
<dbReference type="CDD" id="cd05254">
    <property type="entry name" value="dTDP_HR_like_SDR_e"/>
    <property type="match status" value="1"/>
</dbReference>
<dbReference type="GO" id="GO:0005829">
    <property type="term" value="C:cytosol"/>
    <property type="evidence" value="ECO:0007669"/>
    <property type="project" value="TreeGrafter"/>
</dbReference>
<dbReference type="PANTHER" id="PTHR10491">
    <property type="entry name" value="DTDP-4-DEHYDRORHAMNOSE REDUCTASE"/>
    <property type="match status" value="1"/>
</dbReference>
<name>A0A0G0MB79_9BACT</name>
<reference evidence="4 5" key="1">
    <citation type="journal article" date="2015" name="Nature">
        <title>rRNA introns, odd ribosomes, and small enigmatic genomes across a large radiation of phyla.</title>
        <authorList>
            <person name="Brown C.T."/>
            <person name="Hug L.A."/>
            <person name="Thomas B.C."/>
            <person name="Sharon I."/>
            <person name="Castelle C.J."/>
            <person name="Singh A."/>
            <person name="Wilkins M.J."/>
            <person name="Williams K.H."/>
            <person name="Banfield J.F."/>
        </authorList>
    </citation>
    <scope>NUCLEOTIDE SEQUENCE [LARGE SCALE GENOMIC DNA]</scope>
</reference>
<evidence type="ECO:0000256" key="2">
    <source>
        <dbReference type="RuleBase" id="RU364082"/>
    </source>
</evidence>
<feature type="domain" description="RmlD-like substrate binding" evidence="3">
    <location>
        <begin position="1"/>
        <end position="292"/>
    </location>
</feature>
<dbReference type="GO" id="GO:0008831">
    <property type="term" value="F:dTDP-4-dehydrorhamnose reductase activity"/>
    <property type="evidence" value="ECO:0007669"/>
    <property type="project" value="UniProtKB-EC"/>
</dbReference>
<dbReference type="Pfam" id="PF04321">
    <property type="entry name" value="RmlD_sub_bind"/>
    <property type="match status" value="1"/>
</dbReference>
<dbReference type="PATRIC" id="fig|1618638.3.peg.323"/>
<accession>A0A0G0MB79</accession>